<dbReference type="PANTHER" id="PTHR31052:SF24">
    <property type="entry name" value="COBRA-LIKE PROTEIN 7"/>
    <property type="match status" value="1"/>
</dbReference>
<comment type="caution">
    <text evidence="12">The sequence shown here is derived from an EMBL/GenBank/DDBJ whole genome shotgun (WGS) entry which is preliminary data.</text>
</comment>
<organism evidence="12 13">
    <name type="scientific">Nicotiana attenuata</name>
    <name type="common">Coyote tobacco</name>
    <dbReference type="NCBI Taxonomy" id="49451"/>
    <lineage>
        <taxon>Eukaryota</taxon>
        <taxon>Viridiplantae</taxon>
        <taxon>Streptophyta</taxon>
        <taxon>Embryophyta</taxon>
        <taxon>Tracheophyta</taxon>
        <taxon>Spermatophyta</taxon>
        <taxon>Magnoliopsida</taxon>
        <taxon>eudicotyledons</taxon>
        <taxon>Gunneridae</taxon>
        <taxon>Pentapetalae</taxon>
        <taxon>asterids</taxon>
        <taxon>lamiids</taxon>
        <taxon>Solanales</taxon>
        <taxon>Solanaceae</taxon>
        <taxon>Nicotianoideae</taxon>
        <taxon>Nicotianeae</taxon>
        <taxon>Nicotiana</taxon>
    </lineage>
</organism>
<dbReference type="EMBL" id="MJEQ01037183">
    <property type="protein sequence ID" value="OIT08072.1"/>
    <property type="molecule type" value="Genomic_DNA"/>
</dbReference>
<comment type="subcellular location">
    <subcellularLocation>
        <location evidence="1">Cell membrane</location>
        <topology evidence="1">Lipid-anchor</topology>
        <topology evidence="1">GPI-anchor</topology>
    </subcellularLocation>
</comment>
<dbReference type="InterPro" id="IPR056900">
    <property type="entry name" value="COB_C"/>
</dbReference>
<evidence type="ECO:0000256" key="10">
    <source>
        <dbReference type="SAM" id="SignalP"/>
    </source>
</evidence>
<keyword evidence="3" id="KW-1003">Cell membrane</keyword>
<evidence type="ECO:0000313" key="12">
    <source>
        <dbReference type="EMBL" id="OIT08072.1"/>
    </source>
</evidence>
<feature type="chain" id="PRO_5013312426" evidence="10">
    <location>
        <begin position="20"/>
        <end position="686"/>
    </location>
</feature>
<dbReference type="GO" id="GO:0098552">
    <property type="term" value="C:side of membrane"/>
    <property type="evidence" value="ECO:0007669"/>
    <property type="project" value="UniProtKB-KW"/>
</dbReference>
<dbReference type="GO" id="GO:0010215">
    <property type="term" value="P:cellulose microfibril organization"/>
    <property type="evidence" value="ECO:0007669"/>
    <property type="project" value="InterPro"/>
</dbReference>
<evidence type="ECO:0000256" key="3">
    <source>
        <dbReference type="ARBA" id="ARBA00022475"/>
    </source>
</evidence>
<dbReference type="Pfam" id="PF25079">
    <property type="entry name" value="COB_C"/>
    <property type="match status" value="1"/>
</dbReference>
<evidence type="ECO:0000256" key="8">
    <source>
        <dbReference type="ARBA" id="ARBA00023288"/>
    </source>
</evidence>
<keyword evidence="6 9" id="KW-0472">Membrane</keyword>
<evidence type="ECO:0000313" key="13">
    <source>
        <dbReference type="Proteomes" id="UP000187609"/>
    </source>
</evidence>
<evidence type="ECO:0000256" key="4">
    <source>
        <dbReference type="ARBA" id="ARBA00022622"/>
    </source>
</evidence>
<dbReference type="OrthoDB" id="2014623at2759"/>
<dbReference type="AlphaFoldDB" id="A0A1J6J5X9"/>
<evidence type="ECO:0000256" key="6">
    <source>
        <dbReference type="ARBA" id="ARBA00023136"/>
    </source>
</evidence>
<keyword evidence="8" id="KW-0449">Lipoprotein</keyword>
<dbReference type="STRING" id="49451.A0A1J6J5X9"/>
<gene>
    <name evidence="12" type="primary">COBL7_0</name>
    <name evidence="12" type="ORF">A4A49_13143</name>
</gene>
<evidence type="ECO:0000256" key="2">
    <source>
        <dbReference type="ARBA" id="ARBA00005507"/>
    </source>
</evidence>
<keyword evidence="7" id="KW-0325">Glycoprotein</keyword>
<dbReference type="GO" id="GO:0030246">
    <property type="term" value="F:carbohydrate binding"/>
    <property type="evidence" value="ECO:0007669"/>
    <property type="project" value="InterPro"/>
</dbReference>
<dbReference type="GO" id="GO:0005886">
    <property type="term" value="C:plasma membrane"/>
    <property type="evidence" value="ECO:0007669"/>
    <property type="project" value="UniProtKB-SubCell"/>
</dbReference>
<sequence length="686" mass="75351">MATFFILPLILISLPVSISQTSSNNCNGIFITYDYNSGFPLPPKVLASDSNNQAYNFRSTLTILNNSPDELKSWRVFVGFQHREFLVSALQAVLADGTTLPGDVRNGTVFAGFPTTDLKSAIQTAGDVNQMEARIELVGTLYGVASPAVPLPSSITLANDGFSCPPSTSQGNRTQVCCVKDSSARSNVTAYEEIQPRQGGDLTIMYDVTSSFESNYWAQVTISNNDHTSRLDNWQLSWEWMRDEFIYSMKGAYPMVVDTGDCIFGKQGEHYKGIDFSKALNCEKRPTIIDLPLEKTNDTTIGMVPFCCRNGTILPPIMDASKSKSAFVMQVYKMSPDLNISAIHPPQNWKINGTYSPNFVCGPPVRVSPSLFPNPAGLSSDTAVVASWQVICNISSSTFKKSPKCCVSFSAFFNDSVVPCKTCACGCNTRPGNVCNATEPALLLPPQALLVPFDNRTEMAMEFASDRRRDLPNPLPCGDNCGVSINWHLLNDFTDGWTARVTLFNWDDTNIVDWFAAVQLDKAIQGFEKAYSFNGTIMPDTNNTIFIQGFSGLNYLLAERRGDNPRNDPPVPGTVQSVISFTKKSTPGIDVGAGDGFPSTVYFNGEECSLPVILPSGSNRRTPLASSAFSLLLTMLLLMVLQRSLCLDIYLCSFPTLSLILIACQFFHFVIPIYPTNYITKFSYLT</sequence>
<dbReference type="PANTHER" id="PTHR31052">
    <property type="entry name" value="COBRA-LIKE PROTEIN 7"/>
    <property type="match status" value="1"/>
</dbReference>
<comment type="similarity">
    <text evidence="2">Belongs to the COBRA family.</text>
</comment>
<feature type="transmembrane region" description="Helical" evidence="9">
    <location>
        <begin position="624"/>
        <end position="642"/>
    </location>
</feature>
<protein>
    <submittedName>
        <fullName evidence="12">Cobra-like protein 7</fullName>
    </submittedName>
</protein>
<evidence type="ECO:0000256" key="5">
    <source>
        <dbReference type="ARBA" id="ARBA00022729"/>
    </source>
</evidence>
<dbReference type="SUPFAM" id="SSF49384">
    <property type="entry name" value="Carbohydrate-binding domain"/>
    <property type="match status" value="1"/>
</dbReference>
<evidence type="ECO:0000259" key="11">
    <source>
        <dbReference type="Pfam" id="PF25079"/>
    </source>
</evidence>
<keyword evidence="4" id="KW-0336">GPI-anchor</keyword>
<keyword evidence="9" id="KW-1133">Transmembrane helix</keyword>
<feature type="domain" description="COBRA C-terminal" evidence="11">
    <location>
        <begin position="404"/>
        <end position="615"/>
    </location>
</feature>
<dbReference type="OMA" id="DNWHLSW"/>
<dbReference type="InterPro" id="IPR008965">
    <property type="entry name" value="CBM2/CBM3_carb-bd_dom_sf"/>
</dbReference>
<dbReference type="KEGG" id="nau:109226671"/>
<keyword evidence="5 10" id="KW-0732">Signal</keyword>
<accession>A0A1J6J5X9</accession>
<dbReference type="Gramene" id="OIT08072">
    <property type="protein sequence ID" value="OIT08072"/>
    <property type="gene ID" value="A4A49_13143"/>
</dbReference>
<dbReference type="GeneID" id="109226671"/>
<dbReference type="InterPro" id="IPR006918">
    <property type="entry name" value="COBRA_pln"/>
</dbReference>
<feature type="signal peptide" evidence="10">
    <location>
        <begin position="1"/>
        <end position="19"/>
    </location>
</feature>
<evidence type="ECO:0000256" key="7">
    <source>
        <dbReference type="ARBA" id="ARBA00023180"/>
    </source>
</evidence>
<keyword evidence="9" id="KW-0812">Transmembrane</keyword>
<evidence type="ECO:0000256" key="9">
    <source>
        <dbReference type="SAM" id="Phobius"/>
    </source>
</evidence>
<dbReference type="Pfam" id="PF04833">
    <property type="entry name" value="COBRA"/>
    <property type="match status" value="1"/>
</dbReference>
<reference evidence="12" key="1">
    <citation type="submission" date="2016-11" db="EMBL/GenBank/DDBJ databases">
        <title>The genome of Nicotiana attenuata.</title>
        <authorList>
            <person name="Xu S."/>
            <person name="Brockmoeller T."/>
            <person name="Gaquerel E."/>
            <person name="Navarro A."/>
            <person name="Kuhl H."/>
            <person name="Gase K."/>
            <person name="Ling Z."/>
            <person name="Zhou W."/>
            <person name="Kreitzer C."/>
            <person name="Stanke M."/>
            <person name="Tang H."/>
            <person name="Lyons E."/>
            <person name="Pandey P."/>
            <person name="Pandey S.P."/>
            <person name="Timmermann B."/>
            <person name="Baldwin I.T."/>
        </authorList>
    </citation>
    <scope>NUCLEOTIDE SEQUENCE [LARGE SCALE GENOMIC DNA]</scope>
    <source>
        <strain evidence="12">UT</strain>
    </source>
</reference>
<name>A0A1J6J5X9_NICAT</name>
<dbReference type="Proteomes" id="UP000187609">
    <property type="component" value="Unassembled WGS sequence"/>
</dbReference>
<keyword evidence="13" id="KW-1185">Reference proteome</keyword>
<feature type="transmembrane region" description="Helical" evidence="9">
    <location>
        <begin position="649"/>
        <end position="674"/>
    </location>
</feature>
<evidence type="ECO:0000256" key="1">
    <source>
        <dbReference type="ARBA" id="ARBA00004609"/>
    </source>
</evidence>
<proteinExistence type="inferred from homology"/>